<accession>A0A0B0EJI1</accession>
<organism evidence="1 2">
    <name type="scientific">Candidatus Scalindua brodae</name>
    <dbReference type="NCBI Taxonomy" id="237368"/>
    <lineage>
        <taxon>Bacteria</taxon>
        <taxon>Pseudomonadati</taxon>
        <taxon>Planctomycetota</taxon>
        <taxon>Candidatus Brocadiia</taxon>
        <taxon>Candidatus Brocadiales</taxon>
        <taxon>Candidatus Scalinduaceae</taxon>
        <taxon>Candidatus Scalindua</taxon>
    </lineage>
</organism>
<name>A0A0B0EJI1_9BACT</name>
<dbReference type="AlphaFoldDB" id="A0A0B0EJI1"/>
<comment type="caution">
    <text evidence="1">The sequence shown here is derived from an EMBL/GenBank/DDBJ whole genome shotgun (WGS) entry which is preliminary data.</text>
</comment>
<gene>
    <name evidence="1" type="ORF">SCABRO_01500</name>
</gene>
<reference evidence="1 2" key="1">
    <citation type="submission" date="2014-10" db="EMBL/GenBank/DDBJ databases">
        <title>Draft genome of anammox bacterium scalindua brodae, obtained using differential coverage binning of sequence data from two enrichment reactors.</title>
        <authorList>
            <person name="Speth D.R."/>
            <person name="Russ L."/>
            <person name="Kartal B."/>
            <person name="Op den Camp H.J."/>
            <person name="Dutilh B.E."/>
            <person name="Jetten M.S."/>
        </authorList>
    </citation>
    <scope>NUCLEOTIDE SEQUENCE [LARGE SCALE GENOMIC DNA]</scope>
    <source>
        <strain evidence="1">RU1</strain>
    </source>
</reference>
<protein>
    <submittedName>
        <fullName evidence="1">Uncharacterized protein</fullName>
    </submittedName>
</protein>
<dbReference type="EMBL" id="JRYO01000094">
    <property type="protein sequence ID" value="KHE92744.1"/>
    <property type="molecule type" value="Genomic_DNA"/>
</dbReference>
<evidence type="ECO:0000313" key="2">
    <source>
        <dbReference type="Proteomes" id="UP000030652"/>
    </source>
</evidence>
<sequence length="51" mass="6108">MTIEQVVRVAILKQLRQLGYEELYDELNDNISYRRFAKIHRGRSAKKNDVE</sequence>
<dbReference type="Proteomes" id="UP000030652">
    <property type="component" value="Unassembled WGS sequence"/>
</dbReference>
<proteinExistence type="predicted"/>
<evidence type="ECO:0000313" key="1">
    <source>
        <dbReference type="EMBL" id="KHE92744.1"/>
    </source>
</evidence>